<dbReference type="PANTHER" id="PTHR45768:SF16">
    <property type="entry name" value="E3 UBIQUITIN-PROTEIN LIGASE ATL4"/>
    <property type="match status" value="1"/>
</dbReference>
<gene>
    <name evidence="15" type="ORF">IFM89_004817</name>
</gene>
<feature type="transmembrane region" description="Helical" evidence="13">
    <location>
        <begin position="31"/>
        <end position="54"/>
    </location>
</feature>
<evidence type="ECO:0000256" key="11">
    <source>
        <dbReference type="ARBA" id="ARBA00024209"/>
    </source>
</evidence>
<comment type="subcellular location">
    <subcellularLocation>
        <location evidence="1">Membrane</location>
        <topology evidence="1">Single-pass membrane protein</topology>
    </subcellularLocation>
</comment>
<dbReference type="EMBL" id="JADFTS010000001">
    <property type="protein sequence ID" value="KAF9623736.1"/>
    <property type="molecule type" value="Genomic_DNA"/>
</dbReference>
<evidence type="ECO:0000256" key="1">
    <source>
        <dbReference type="ARBA" id="ARBA00004167"/>
    </source>
</evidence>
<keyword evidence="8" id="KW-0862">Zinc</keyword>
<evidence type="ECO:0000256" key="6">
    <source>
        <dbReference type="ARBA" id="ARBA00022771"/>
    </source>
</evidence>
<organism evidence="15 16">
    <name type="scientific">Coptis chinensis</name>
    <dbReference type="NCBI Taxonomy" id="261450"/>
    <lineage>
        <taxon>Eukaryota</taxon>
        <taxon>Viridiplantae</taxon>
        <taxon>Streptophyta</taxon>
        <taxon>Embryophyta</taxon>
        <taxon>Tracheophyta</taxon>
        <taxon>Spermatophyta</taxon>
        <taxon>Magnoliopsida</taxon>
        <taxon>Ranunculales</taxon>
        <taxon>Ranunculaceae</taxon>
        <taxon>Coptidoideae</taxon>
        <taxon>Coptis</taxon>
    </lineage>
</organism>
<dbReference type="GO" id="GO:0008270">
    <property type="term" value="F:zinc ion binding"/>
    <property type="evidence" value="ECO:0007669"/>
    <property type="project" value="UniProtKB-KW"/>
</dbReference>
<evidence type="ECO:0000313" key="16">
    <source>
        <dbReference type="Proteomes" id="UP000631114"/>
    </source>
</evidence>
<keyword evidence="7" id="KW-0833">Ubl conjugation pathway</keyword>
<dbReference type="PANTHER" id="PTHR45768">
    <property type="entry name" value="E3 UBIQUITIN-PROTEIN LIGASE RNF13-LIKE"/>
    <property type="match status" value="1"/>
</dbReference>
<accession>A0A835IU88</accession>
<evidence type="ECO:0000256" key="2">
    <source>
        <dbReference type="ARBA" id="ARBA00004906"/>
    </source>
</evidence>
<feature type="domain" description="RING-type" evidence="14">
    <location>
        <begin position="98"/>
        <end position="139"/>
    </location>
</feature>
<reference evidence="15 16" key="1">
    <citation type="submission" date="2020-10" db="EMBL/GenBank/DDBJ databases">
        <title>The Coptis chinensis genome and diversification of protoberbering-type alkaloids.</title>
        <authorList>
            <person name="Wang B."/>
            <person name="Shu S."/>
            <person name="Song C."/>
            <person name="Liu Y."/>
        </authorList>
    </citation>
    <scope>NUCLEOTIDE SEQUENCE [LARGE SCALE GENOMIC DNA]</scope>
    <source>
        <strain evidence="15">HL-2020</strain>
        <tissue evidence="15">Leaf</tissue>
    </source>
</reference>
<name>A0A835IU88_9MAGN</name>
<dbReference type="InterPro" id="IPR001841">
    <property type="entry name" value="Znf_RING"/>
</dbReference>
<sequence length="198" mass="22004">MEVTVPYFSESPILTSPLQTGEGKQEPDLNFIIAVVGILVGVALLIFVALRSIFFRPNSNTERHSGSDRNTDHAVPIGSALPMFCFNTIIGGHISADCALCHCTFEPNDQLRLIPSCGHACHSNCLLDWLEANTTCPLCATTIYVAEYSRIQRFTVGLGNVYCRRRSNCSSGYGRRSYLMGVYEYVIEEEREVVVHFT</sequence>
<evidence type="ECO:0000256" key="8">
    <source>
        <dbReference type="ARBA" id="ARBA00022833"/>
    </source>
</evidence>
<keyword evidence="16" id="KW-1185">Reference proteome</keyword>
<dbReference type="SUPFAM" id="SSF57850">
    <property type="entry name" value="RING/U-box"/>
    <property type="match status" value="1"/>
</dbReference>
<dbReference type="AlphaFoldDB" id="A0A835IU88"/>
<evidence type="ECO:0000313" key="15">
    <source>
        <dbReference type="EMBL" id="KAF9623736.1"/>
    </source>
</evidence>
<dbReference type="PROSITE" id="PS50089">
    <property type="entry name" value="ZF_RING_2"/>
    <property type="match status" value="1"/>
</dbReference>
<evidence type="ECO:0000256" key="9">
    <source>
        <dbReference type="ARBA" id="ARBA00022989"/>
    </source>
</evidence>
<evidence type="ECO:0000256" key="4">
    <source>
        <dbReference type="ARBA" id="ARBA00022692"/>
    </source>
</evidence>
<protein>
    <recommendedName>
        <fullName evidence="14">RING-type domain-containing protein</fullName>
    </recommendedName>
</protein>
<keyword evidence="9 13" id="KW-1133">Transmembrane helix</keyword>
<dbReference type="Gene3D" id="3.30.40.10">
    <property type="entry name" value="Zinc/RING finger domain, C3HC4 (zinc finger)"/>
    <property type="match status" value="1"/>
</dbReference>
<comment type="caution">
    <text evidence="15">The sequence shown here is derived from an EMBL/GenBank/DDBJ whole genome shotgun (WGS) entry which is preliminary data.</text>
</comment>
<dbReference type="Proteomes" id="UP000631114">
    <property type="component" value="Unassembled WGS sequence"/>
</dbReference>
<keyword evidence="5" id="KW-0479">Metal-binding</keyword>
<keyword evidence="4 13" id="KW-0812">Transmembrane</keyword>
<dbReference type="GO" id="GO:0016740">
    <property type="term" value="F:transferase activity"/>
    <property type="evidence" value="ECO:0007669"/>
    <property type="project" value="UniProtKB-KW"/>
</dbReference>
<dbReference type="GO" id="GO:0016020">
    <property type="term" value="C:membrane"/>
    <property type="evidence" value="ECO:0007669"/>
    <property type="project" value="UniProtKB-SubCell"/>
</dbReference>
<comment type="similarity">
    <text evidence="11">Belongs to the RING-type zinc finger family. ATL subfamily.</text>
</comment>
<evidence type="ECO:0000256" key="5">
    <source>
        <dbReference type="ARBA" id="ARBA00022723"/>
    </source>
</evidence>
<evidence type="ECO:0000256" key="7">
    <source>
        <dbReference type="ARBA" id="ARBA00022786"/>
    </source>
</evidence>
<evidence type="ECO:0000256" key="13">
    <source>
        <dbReference type="SAM" id="Phobius"/>
    </source>
</evidence>
<proteinExistence type="inferred from homology"/>
<evidence type="ECO:0000256" key="3">
    <source>
        <dbReference type="ARBA" id="ARBA00022679"/>
    </source>
</evidence>
<keyword evidence="3" id="KW-0808">Transferase</keyword>
<evidence type="ECO:0000256" key="12">
    <source>
        <dbReference type="PROSITE-ProRule" id="PRU00175"/>
    </source>
</evidence>
<keyword evidence="6 12" id="KW-0863">Zinc-finger</keyword>
<dbReference type="SMART" id="SM00184">
    <property type="entry name" value="RING"/>
    <property type="match status" value="1"/>
</dbReference>
<comment type="pathway">
    <text evidence="2">Protein modification; protein ubiquitination.</text>
</comment>
<evidence type="ECO:0000259" key="14">
    <source>
        <dbReference type="PROSITE" id="PS50089"/>
    </source>
</evidence>
<dbReference type="Pfam" id="PF13639">
    <property type="entry name" value="zf-RING_2"/>
    <property type="match status" value="1"/>
</dbReference>
<dbReference type="OrthoDB" id="8062037at2759"/>
<dbReference type="InterPro" id="IPR013083">
    <property type="entry name" value="Znf_RING/FYVE/PHD"/>
</dbReference>
<evidence type="ECO:0000256" key="10">
    <source>
        <dbReference type="ARBA" id="ARBA00023136"/>
    </source>
</evidence>
<keyword evidence="10 13" id="KW-0472">Membrane</keyword>